<dbReference type="InterPro" id="IPR036390">
    <property type="entry name" value="WH_DNA-bd_sf"/>
</dbReference>
<dbReference type="PANTHER" id="PTHR30537">
    <property type="entry name" value="HTH-TYPE TRANSCRIPTIONAL REGULATOR"/>
    <property type="match status" value="1"/>
</dbReference>
<comment type="similarity">
    <text evidence="1">Belongs to the LysR transcriptional regulatory family.</text>
</comment>
<dbReference type="PANTHER" id="PTHR30537:SF5">
    <property type="entry name" value="HTH-TYPE TRANSCRIPTIONAL ACTIVATOR TTDR-RELATED"/>
    <property type="match status" value="1"/>
</dbReference>
<dbReference type="GO" id="GO:0043565">
    <property type="term" value="F:sequence-specific DNA binding"/>
    <property type="evidence" value="ECO:0007669"/>
    <property type="project" value="TreeGrafter"/>
</dbReference>
<dbReference type="InterPro" id="IPR000847">
    <property type="entry name" value="LysR_HTH_N"/>
</dbReference>
<protein>
    <submittedName>
        <fullName evidence="6">LysR family transcriptional regulator</fullName>
    </submittedName>
</protein>
<evidence type="ECO:0000256" key="3">
    <source>
        <dbReference type="ARBA" id="ARBA00023125"/>
    </source>
</evidence>
<dbReference type="GO" id="GO:0006351">
    <property type="term" value="P:DNA-templated transcription"/>
    <property type="evidence" value="ECO:0007669"/>
    <property type="project" value="TreeGrafter"/>
</dbReference>
<evidence type="ECO:0000313" key="7">
    <source>
        <dbReference type="Proteomes" id="UP000003019"/>
    </source>
</evidence>
<comment type="caution">
    <text evidence="6">The sequence shown here is derived from an EMBL/GenBank/DDBJ whole genome shotgun (WGS) entry which is preliminary data.</text>
</comment>
<proteinExistence type="inferred from homology"/>
<dbReference type="SUPFAM" id="SSF53850">
    <property type="entry name" value="Periplasmic binding protein-like II"/>
    <property type="match status" value="1"/>
</dbReference>
<dbReference type="InterPro" id="IPR036388">
    <property type="entry name" value="WH-like_DNA-bd_sf"/>
</dbReference>
<dbReference type="STRING" id="1032488.HMPREF9371_1938"/>
<dbReference type="FunFam" id="1.10.10.10:FF:000001">
    <property type="entry name" value="LysR family transcriptional regulator"/>
    <property type="match status" value="1"/>
</dbReference>
<dbReference type="EMBL" id="AGAY01000067">
    <property type="protein sequence ID" value="EGY51845.1"/>
    <property type="molecule type" value="Genomic_DNA"/>
</dbReference>
<reference evidence="6 7" key="1">
    <citation type="submission" date="2011-05" db="EMBL/GenBank/DDBJ databases">
        <authorList>
            <person name="Muzny D."/>
            <person name="Qin X."/>
            <person name="Deng J."/>
            <person name="Jiang H."/>
            <person name="Liu Y."/>
            <person name="Qu J."/>
            <person name="Song X.-Z."/>
            <person name="Zhang L."/>
            <person name="Thornton R."/>
            <person name="Coyle M."/>
            <person name="Francisco L."/>
            <person name="Jackson L."/>
            <person name="Javaid M."/>
            <person name="Korchina V."/>
            <person name="Kovar C."/>
            <person name="Mata R."/>
            <person name="Mathew T."/>
            <person name="Ngo R."/>
            <person name="Nguyen L."/>
            <person name="Nguyen N."/>
            <person name="Okwuonu G."/>
            <person name="Ongeri F."/>
            <person name="Pham C."/>
            <person name="Simmons D."/>
            <person name="Wilczek-Boney K."/>
            <person name="Hale W."/>
            <person name="Jakkamsetti A."/>
            <person name="Pham P."/>
            <person name="Ruth R."/>
            <person name="San Lucas F."/>
            <person name="Warren J."/>
            <person name="Zhang J."/>
            <person name="Zhao Z."/>
            <person name="Zhou C."/>
            <person name="Zhu D."/>
            <person name="Lee S."/>
            <person name="Bess C."/>
            <person name="Blankenburg K."/>
            <person name="Forbes L."/>
            <person name="Fu Q."/>
            <person name="Gubbala S."/>
            <person name="Hirani K."/>
            <person name="Jayaseelan J.C."/>
            <person name="Lara F."/>
            <person name="Munidasa M."/>
            <person name="Palculict T."/>
            <person name="Patil S."/>
            <person name="Pu L.-L."/>
            <person name="Saada N."/>
            <person name="Tang L."/>
            <person name="Weissenberger G."/>
            <person name="Zhu Y."/>
            <person name="Hemphill L."/>
            <person name="Shang Y."/>
            <person name="Youmans B."/>
            <person name="Ayvaz T."/>
            <person name="Ross M."/>
            <person name="Santibanez J."/>
            <person name="Aqrawi P."/>
            <person name="Gross S."/>
            <person name="Joshi V."/>
            <person name="Fowler G."/>
            <person name="Nazareth L."/>
            <person name="Reid J."/>
            <person name="Worley K."/>
            <person name="Petrosino J."/>
            <person name="Highlander S."/>
            <person name="Gibbs R."/>
        </authorList>
    </citation>
    <scope>NUCLEOTIDE SEQUENCE [LARGE SCALE GENOMIC DNA]</scope>
    <source>
        <strain evidence="6 7">871</strain>
    </source>
</reference>
<dbReference type="PATRIC" id="fig|1032488.3.peg.1835"/>
<keyword evidence="4" id="KW-0804">Transcription</keyword>
<dbReference type="CDD" id="cd08422">
    <property type="entry name" value="PBP2_CrgA_like"/>
    <property type="match status" value="1"/>
</dbReference>
<evidence type="ECO:0000256" key="2">
    <source>
        <dbReference type="ARBA" id="ARBA00023015"/>
    </source>
</evidence>
<dbReference type="AlphaFoldDB" id="G4CJZ8"/>
<dbReference type="OrthoDB" id="9178040at2"/>
<dbReference type="RefSeq" id="WP_009119624.1">
    <property type="nucleotide sequence ID" value="NZ_JH164926.1"/>
</dbReference>
<feature type="domain" description="HTH lysR-type" evidence="5">
    <location>
        <begin position="1"/>
        <end position="59"/>
    </location>
</feature>
<dbReference type="GO" id="GO:0003700">
    <property type="term" value="F:DNA-binding transcription factor activity"/>
    <property type="evidence" value="ECO:0007669"/>
    <property type="project" value="InterPro"/>
</dbReference>
<dbReference type="Gene3D" id="3.40.190.290">
    <property type="match status" value="1"/>
</dbReference>
<gene>
    <name evidence="6" type="ORF">HMPREF9371_1938</name>
</gene>
<keyword evidence="3" id="KW-0238">DNA-binding</keyword>
<dbReference type="SUPFAM" id="SSF46785">
    <property type="entry name" value="Winged helix' DNA-binding domain"/>
    <property type="match status" value="1"/>
</dbReference>
<evidence type="ECO:0000256" key="4">
    <source>
        <dbReference type="ARBA" id="ARBA00023163"/>
    </source>
</evidence>
<dbReference type="HOGENOM" id="CLU_039613_16_2_4"/>
<dbReference type="Pfam" id="PF03466">
    <property type="entry name" value="LysR_substrate"/>
    <property type="match status" value="1"/>
</dbReference>
<dbReference type="InterPro" id="IPR058163">
    <property type="entry name" value="LysR-type_TF_proteobact-type"/>
</dbReference>
<evidence type="ECO:0000313" key="6">
    <source>
        <dbReference type="EMBL" id="EGY51845.1"/>
    </source>
</evidence>
<dbReference type="Gene3D" id="1.10.10.10">
    <property type="entry name" value="Winged helix-like DNA-binding domain superfamily/Winged helix DNA-binding domain"/>
    <property type="match status" value="1"/>
</dbReference>
<evidence type="ECO:0000256" key="1">
    <source>
        <dbReference type="ARBA" id="ARBA00009437"/>
    </source>
</evidence>
<dbReference type="PROSITE" id="PS50931">
    <property type="entry name" value="HTH_LYSR"/>
    <property type="match status" value="1"/>
</dbReference>
<keyword evidence="2" id="KW-0805">Transcription regulation</keyword>
<keyword evidence="7" id="KW-1185">Reference proteome</keyword>
<evidence type="ECO:0000259" key="5">
    <source>
        <dbReference type="PROSITE" id="PS50931"/>
    </source>
</evidence>
<name>G4CJZ8_9NEIS</name>
<dbReference type="Pfam" id="PF00126">
    <property type="entry name" value="HTH_1"/>
    <property type="match status" value="1"/>
</dbReference>
<dbReference type="Proteomes" id="UP000003019">
    <property type="component" value="Unassembled WGS sequence"/>
</dbReference>
<dbReference type="InterPro" id="IPR005119">
    <property type="entry name" value="LysR_subst-bd"/>
</dbReference>
<sequence>MGLLDDMALFVEVVKAKGFRGAAQKLGLPGSTVSRRVSALEKNIGLRLLNRTTRKVELTEAGAIYYERCRYIVEEAAAAHLALSEMVAQPAGTLRLSVASDVARFLIAPFLPEFAERYPHIGFDFDLSDRHVDLVGEPVDLAIRVGQPADSLLIAYPLATLCCRLYAAPGYLKKYGTPENPESLARHQCFPRTARQKEWTLTRGSKEVKVPIQSRFTANDLSFSRHLATQGLGIIMLPEIMAAHEVASGELRILLPEWQGARLPIYALSETKLLPAKALRFIEFFKDKLCRE</sequence>
<organism evidence="6 7">
    <name type="scientific">Neisseria shayeganii 871</name>
    <dbReference type="NCBI Taxonomy" id="1032488"/>
    <lineage>
        <taxon>Bacteria</taxon>
        <taxon>Pseudomonadati</taxon>
        <taxon>Pseudomonadota</taxon>
        <taxon>Betaproteobacteria</taxon>
        <taxon>Neisseriales</taxon>
        <taxon>Neisseriaceae</taxon>
        <taxon>Neisseria</taxon>
    </lineage>
</organism>
<accession>G4CJZ8</accession>